<dbReference type="Proteomes" id="UP001066276">
    <property type="component" value="Chromosome 4_2"/>
</dbReference>
<reference evidence="1" key="1">
    <citation type="journal article" date="2022" name="bioRxiv">
        <title>Sequencing and chromosome-scale assembly of the giantPleurodeles waltlgenome.</title>
        <authorList>
            <person name="Brown T."/>
            <person name="Elewa A."/>
            <person name="Iarovenko S."/>
            <person name="Subramanian E."/>
            <person name="Araus A.J."/>
            <person name="Petzold A."/>
            <person name="Susuki M."/>
            <person name="Suzuki K.-i.T."/>
            <person name="Hayashi T."/>
            <person name="Toyoda A."/>
            <person name="Oliveira C."/>
            <person name="Osipova E."/>
            <person name="Leigh N.D."/>
            <person name="Simon A."/>
            <person name="Yun M.H."/>
        </authorList>
    </citation>
    <scope>NUCLEOTIDE SEQUENCE</scope>
    <source>
        <strain evidence="1">20211129_DDA</strain>
        <tissue evidence="1">Liver</tissue>
    </source>
</reference>
<dbReference type="EMBL" id="JANPWB010000008">
    <property type="protein sequence ID" value="KAJ1163832.1"/>
    <property type="molecule type" value="Genomic_DNA"/>
</dbReference>
<accession>A0AAV7SIH2</accession>
<dbReference type="AlphaFoldDB" id="A0AAV7SIH2"/>
<name>A0AAV7SIH2_PLEWA</name>
<comment type="caution">
    <text evidence="1">The sequence shown here is derived from an EMBL/GenBank/DDBJ whole genome shotgun (WGS) entry which is preliminary data.</text>
</comment>
<proteinExistence type="predicted"/>
<protein>
    <submittedName>
        <fullName evidence="1">Uncharacterized protein</fullName>
    </submittedName>
</protein>
<evidence type="ECO:0000313" key="2">
    <source>
        <dbReference type="Proteomes" id="UP001066276"/>
    </source>
</evidence>
<organism evidence="1 2">
    <name type="scientific">Pleurodeles waltl</name>
    <name type="common">Iberian ribbed newt</name>
    <dbReference type="NCBI Taxonomy" id="8319"/>
    <lineage>
        <taxon>Eukaryota</taxon>
        <taxon>Metazoa</taxon>
        <taxon>Chordata</taxon>
        <taxon>Craniata</taxon>
        <taxon>Vertebrata</taxon>
        <taxon>Euteleostomi</taxon>
        <taxon>Amphibia</taxon>
        <taxon>Batrachia</taxon>
        <taxon>Caudata</taxon>
        <taxon>Salamandroidea</taxon>
        <taxon>Salamandridae</taxon>
        <taxon>Pleurodelinae</taxon>
        <taxon>Pleurodeles</taxon>
    </lineage>
</organism>
<keyword evidence="2" id="KW-1185">Reference proteome</keyword>
<evidence type="ECO:0000313" key="1">
    <source>
        <dbReference type="EMBL" id="KAJ1163832.1"/>
    </source>
</evidence>
<sequence>MQRWEAAEVDTEGAFFHDKVLKPFDHLHSEEGIQRRHFIAHARLTVLLTKQWRILDLEPARHLLVHVIHVIGSGKKLITLLNRALANTTTDPLQLLRRRWEQDVGRELQDKEWDRVLNYHNKISRNACFWQQILGVITKLTQRLELYKAEGVLLGLFHLSKQAAVTYCFIDLALIIGRSAIDMGWKSPTLPKLSHWGAALIKRSKVEETALRQKESRGVRRVPIASGWGMYVHELQEYCEQLVP</sequence>
<gene>
    <name evidence="1" type="ORF">NDU88_004284</name>
</gene>